<dbReference type="PANTHER" id="PTHR48228">
    <property type="entry name" value="SUCCINYL-COA--D-CITRAMALATE COA-TRANSFERASE"/>
    <property type="match status" value="1"/>
</dbReference>
<dbReference type="PANTHER" id="PTHR48228:SF5">
    <property type="entry name" value="ALPHA-METHYLACYL-COA RACEMASE"/>
    <property type="match status" value="1"/>
</dbReference>
<evidence type="ECO:0008006" key="4">
    <source>
        <dbReference type="Google" id="ProtNLM"/>
    </source>
</evidence>
<reference evidence="2 3" key="1">
    <citation type="submission" date="2016-01" db="EMBL/GenBank/DDBJ databases">
        <title>The new phylogeny of the genus Mycobacterium.</title>
        <authorList>
            <person name="Tarcisio F."/>
            <person name="Conor M."/>
            <person name="Antonella G."/>
            <person name="Elisabetta G."/>
            <person name="Giulia F.S."/>
            <person name="Sara T."/>
            <person name="Anna F."/>
            <person name="Clotilde B."/>
            <person name="Roberto B."/>
            <person name="Veronica D.S."/>
            <person name="Fabio R."/>
            <person name="Monica P."/>
            <person name="Olivier J."/>
            <person name="Enrico T."/>
            <person name="Nicola S."/>
        </authorList>
    </citation>
    <scope>NUCLEOTIDE SEQUENCE [LARGE SCALE GENOMIC DNA]</scope>
    <source>
        <strain evidence="2 3">DSM 44616</strain>
    </source>
</reference>
<feature type="region of interest" description="Disordered" evidence="1">
    <location>
        <begin position="307"/>
        <end position="327"/>
    </location>
</feature>
<dbReference type="SUPFAM" id="SSF89796">
    <property type="entry name" value="CoA-transferase family III (CaiB/BaiF)"/>
    <property type="match status" value="1"/>
</dbReference>
<accession>A0AAJ3TXF3</accession>
<dbReference type="InterPro" id="IPR044855">
    <property type="entry name" value="CoA-Trfase_III_dom3_sf"/>
</dbReference>
<name>A0AAJ3TXF3_9MYCO</name>
<dbReference type="InterPro" id="IPR003673">
    <property type="entry name" value="CoA-Trfase_fam_III"/>
</dbReference>
<dbReference type="AlphaFoldDB" id="A0AAJ3TXF3"/>
<dbReference type="InterPro" id="IPR023606">
    <property type="entry name" value="CoA-Trfase_III_dom_1_sf"/>
</dbReference>
<evidence type="ECO:0000313" key="2">
    <source>
        <dbReference type="EMBL" id="ORW72933.1"/>
    </source>
</evidence>
<proteinExistence type="predicted"/>
<dbReference type="GO" id="GO:0003824">
    <property type="term" value="F:catalytic activity"/>
    <property type="evidence" value="ECO:0007669"/>
    <property type="project" value="InterPro"/>
</dbReference>
<dbReference type="Gene3D" id="3.40.50.10540">
    <property type="entry name" value="Crotonobetainyl-coa:carnitine coa-transferase, domain 1"/>
    <property type="match status" value="1"/>
</dbReference>
<keyword evidence="3" id="KW-1185">Reference proteome</keyword>
<dbReference type="InterPro" id="IPR050509">
    <property type="entry name" value="CoA-transferase_III"/>
</dbReference>
<evidence type="ECO:0000313" key="3">
    <source>
        <dbReference type="Proteomes" id="UP000193387"/>
    </source>
</evidence>
<protein>
    <recommendedName>
        <fullName evidence="4">CoA transferase</fullName>
    </recommendedName>
</protein>
<dbReference type="Proteomes" id="UP000193387">
    <property type="component" value="Unassembled WGS sequence"/>
</dbReference>
<evidence type="ECO:0000256" key="1">
    <source>
        <dbReference type="SAM" id="MobiDB-lite"/>
    </source>
</evidence>
<dbReference type="Gene3D" id="3.30.1540.10">
    <property type="entry name" value="formyl-coa transferase, domain 3"/>
    <property type="match status" value="1"/>
</dbReference>
<comment type="caution">
    <text evidence="2">The sequence shown here is derived from an EMBL/GenBank/DDBJ whole genome shotgun (WGS) entry which is preliminary data.</text>
</comment>
<dbReference type="Pfam" id="PF02515">
    <property type="entry name" value="CoA_transf_3"/>
    <property type="match status" value="1"/>
</dbReference>
<dbReference type="EMBL" id="LQPR01000021">
    <property type="protein sequence ID" value="ORW72933.1"/>
    <property type="molecule type" value="Genomic_DNA"/>
</dbReference>
<gene>
    <name evidence="2" type="ORF">AWC23_08750</name>
</gene>
<organism evidence="2 3">
    <name type="scientific">Mycobacterium saskatchewanense</name>
    <dbReference type="NCBI Taxonomy" id="220927"/>
    <lineage>
        <taxon>Bacteria</taxon>
        <taxon>Bacillati</taxon>
        <taxon>Actinomycetota</taxon>
        <taxon>Actinomycetes</taxon>
        <taxon>Mycobacteriales</taxon>
        <taxon>Mycobacteriaceae</taxon>
        <taxon>Mycobacterium</taxon>
        <taxon>Mycobacterium simiae complex</taxon>
    </lineage>
</organism>
<sequence>MILGDFGADVVLIERPGGTRAGIQVDGPPILSRGKRSIILDLSVPDDVEVATRIAEHADVLVEGFRPGVMERLGLGPEVLCELNPRLIYTRVSGWGQSGPYAHNVGHDINYIALAGPLGQIGAEAPVPPGAFVGDLAGGSLTAVIGVLLALQARHKTGRGQVVDAAIMDGAAQLMAPMLELHACGVIGPRGTNVVDGMAPYYGCYRCADGGWYSVGAVEAKFYANLLRVLGLDDEDVADQNRQERWPVLRARIAEIFLTRTRDEWSKALEDEEICGAPVLDIEELPLHPHLKERGLFARTARGIEGRPSPLLSDTPGWPGPALEESGQHSAEIRAQLFLAGGEFPARP</sequence>